<evidence type="ECO:0000313" key="3">
    <source>
        <dbReference type="EMBL" id="RXK11496.1"/>
    </source>
</evidence>
<dbReference type="OrthoDB" id="5365746at2"/>
<dbReference type="EMBL" id="NXIE01000008">
    <property type="protein sequence ID" value="RXK11496.1"/>
    <property type="molecule type" value="Genomic_DNA"/>
</dbReference>
<keyword evidence="2" id="KW-0472">Membrane</keyword>
<protein>
    <submittedName>
        <fullName evidence="3">Uncharacterized protein</fullName>
    </submittedName>
</protein>
<name>A0A4Q1AZC4_9BACT</name>
<comment type="caution">
    <text evidence="3">The sequence shown here is derived from an EMBL/GenBank/DDBJ whole genome shotgun (WGS) entry which is preliminary data.</text>
</comment>
<gene>
    <name evidence="3" type="ORF">CP965_13765</name>
</gene>
<feature type="transmembrane region" description="Helical" evidence="2">
    <location>
        <begin position="61"/>
        <end position="83"/>
    </location>
</feature>
<sequence>MQTDKTEKLKEALRETLTQEEIQKKLKKESPSDNKKTKSSEIKNPKDIKIKNTNDLRFTNYLIYALCFIIIVLAALVIYLIMYNENSVKIVYKETKQEPEVIVKEIIKPKEIEVIKQEIVKEVETKIVDLDNKNFRKYYYTQKTRSLKCYDFKADSSIISQECKNKITNFIKKNTDFTRVEVIAVVANDDNVLFNKIQNDIKNQNEAIKKRVQEYLLRGISRQRVIEVSSFIRKNLDKYVVVTPTNYYVTSAKTNKGVIIKGFYTPNNNKQ</sequence>
<keyword evidence="4" id="KW-1185">Reference proteome</keyword>
<feature type="region of interest" description="Disordered" evidence="1">
    <location>
        <begin position="1"/>
        <end position="41"/>
    </location>
</feature>
<dbReference type="AlphaFoldDB" id="A0A4Q1AZC4"/>
<evidence type="ECO:0000313" key="4">
    <source>
        <dbReference type="Proteomes" id="UP000289718"/>
    </source>
</evidence>
<proteinExistence type="predicted"/>
<evidence type="ECO:0000256" key="2">
    <source>
        <dbReference type="SAM" id="Phobius"/>
    </source>
</evidence>
<keyword evidence="2" id="KW-0812">Transmembrane</keyword>
<keyword evidence="2" id="KW-1133">Transmembrane helix</keyword>
<dbReference type="RefSeq" id="WP_129062685.1">
    <property type="nucleotide sequence ID" value="NZ_NXIE01000008.1"/>
</dbReference>
<evidence type="ECO:0000256" key="1">
    <source>
        <dbReference type="SAM" id="MobiDB-lite"/>
    </source>
</evidence>
<dbReference type="Proteomes" id="UP000289718">
    <property type="component" value="Unassembled WGS sequence"/>
</dbReference>
<organism evidence="3 4">
    <name type="scientific">Halarcobacter mediterraneus</name>
    <dbReference type="NCBI Taxonomy" id="2023153"/>
    <lineage>
        <taxon>Bacteria</taxon>
        <taxon>Pseudomonadati</taxon>
        <taxon>Campylobacterota</taxon>
        <taxon>Epsilonproteobacteria</taxon>
        <taxon>Campylobacterales</taxon>
        <taxon>Arcobacteraceae</taxon>
        <taxon>Halarcobacter</taxon>
    </lineage>
</organism>
<feature type="compositionally biased region" description="Basic and acidic residues" evidence="1">
    <location>
        <begin position="1"/>
        <end position="14"/>
    </location>
</feature>
<accession>A0A4Q1AZC4</accession>
<feature type="compositionally biased region" description="Basic and acidic residues" evidence="1">
    <location>
        <begin position="21"/>
        <end position="41"/>
    </location>
</feature>
<reference evidence="3 4" key="1">
    <citation type="submission" date="2017-09" db="EMBL/GenBank/DDBJ databases">
        <title>Genomics of the genus Arcobacter.</title>
        <authorList>
            <person name="Perez-Cataluna A."/>
            <person name="Figueras M.J."/>
            <person name="Salas-Masso N."/>
        </authorList>
    </citation>
    <scope>NUCLEOTIDE SEQUENCE [LARGE SCALE GENOMIC DNA]</scope>
    <source>
        <strain evidence="3 4">F156-34</strain>
    </source>
</reference>